<feature type="region of interest" description="Disordered" evidence="1">
    <location>
        <begin position="125"/>
        <end position="268"/>
    </location>
</feature>
<gene>
    <name evidence="2" type="ORF">L227DRAFT_565714</name>
</gene>
<evidence type="ECO:0000256" key="1">
    <source>
        <dbReference type="SAM" id="MobiDB-lite"/>
    </source>
</evidence>
<dbReference type="Proteomes" id="UP000313359">
    <property type="component" value="Unassembled WGS sequence"/>
</dbReference>
<feature type="compositionally biased region" description="Polar residues" evidence="1">
    <location>
        <begin position="255"/>
        <end position="266"/>
    </location>
</feature>
<accession>A0A5C2S0Y2</accession>
<dbReference type="EMBL" id="ML122284">
    <property type="protein sequence ID" value="RPD56971.1"/>
    <property type="molecule type" value="Genomic_DNA"/>
</dbReference>
<feature type="compositionally biased region" description="Basic and acidic residues" evidence="1">
    <location>
        <begin position="189"/>
        <end position="199"/>
    </location>
</feature>
<evidence type="ECO:0000313" key="3">
    <source>
        <dbReference type="Proteomes" id="UP000313359"/>
    </source>
</evidence>
<keyword evidence="3" id="KW-1185">Reference proteome</keyword>
<name>A0A5C2S0Y2_9APHY</name>
<protein>
    <submittedName>
        <fullName evidence="2">Uncharacterized protein</fullName>
    </submittedName>
</protein>
<sequence>MTTWNRRSPLAILGSLHVRSSIQKDWRNMNGPWTYGGGDISASGAGGVGGLRRPTHLELLRVASMEMGMTTACRCPMRCPVNSRMNGSEYSYYDEPARGVTYIYSSEDEPSPTKETTLHRIETNSDQEPVTHGGYDLATSSLRKRPREEFEEGDETYGARKSPRVEQLGITQVNRSRTPASTGWSKFRPVREPNAVRHDDEEDRENTYTTVDHEHSSSIRGNNARFPRRNIGSNVMLPHGKTLEGKGKEPETKNKASASTNLTSASPRMPSWLEDAAEDIKQSFATARLKVFYDKEKSRWLSAGQGKACITSGCISWEAVTVYPRRRPRPTLQTPNVAYPLKRWLPRVLTPTETLPTYLTLQ</sequence>
<organism evidence="2 3">
    <name type="scientific">Lentinus tigrinus ALCF2SS1-6</name>
    <dbReference type="NCBI Taxonomy" id="1328759"/>
    <lineage>
        <taxon>Eukaryota</taxon>
        <taxon>Fungi</taxon>
        <taxon>Dikarya</taxon>
        <taxon>Basidiomycota</taxon>
        <taxon>Agaricomycotina</taxon>
        <taxon>Agaricomycetes</taxon>
        <taxon>Polyporales</taxon>
        <taxon>Polyporaceae</taxon>
        <taxon>Lentinus</taxon>
    </lineage>
</organism>
<feature type="compositionally biased region" description="Basic and acidic residues" evidence="1">
    <location>
        <begin position="241"/>
        <end position="254"/>
    </location>
</feature>
<reference evidence="2" key="1">
    <citation type="journal article" date="2018" name="Genome Biol. Evol.">
        <title>Genomics and development of Lentinus tigrinus, a white-rot wood-decaying mushroom with dimorphic fruiting bodies.</title>
        <authorList>
            <person name="Wu B."/>
            <person name="Xu Z."/>
            <person name="Knudson A."/>
            <person name="Carlson A."/>
            <person name="Chen N."/>
            <person name="Kovaka S."/>
            <person name="LaButti K."/>
            <person name="Lipzen A."/>
            <person name="Pennachio C."/>
            <person name="Riley R."/>
            <person name="Schakwitz W."/>
            <person name="Umezawa K."/>
            <person name="Ohm R.A."/>
            <person name="Grigoriev I.V."/>
            <person name="Nagy L.G."/>
            <person name="Gibbons J."/>
            <person name="Hibbett D."/>
        </authorList>
    </citation>
    <scope>NUCLEOTIDE SEQUENCE [LARGE SCALE GENOMIC DNA]</scope>
    <source>
        <strain evidence="2">ALCF2SS1-6</strain>
    </source>
</reference>
<feature type="compositionally biased region" description="Polar residues" evidence="1">
    <location>
        <begin position="169"/>
        <end position="184"/>
    </location>
</feature>
<evidence type="ECO:0000313" key="2">
    <source>
        <dbReference type="EMBL" id="RPD56971.1"/>
    </source>
</evidence>
<proteinExistence type="predicted"/>
<dbReference type="AlphaFoldDB" id="A0A5C2S0Y2"/>